<accession>A0A7W6HUM7</accession>
<evidence type="ECO:0000313" key="3">
    <source>
        <dbReference type="Proteomes" id="UP000546007"/>
    </source>
</evidence>
<protein>
    <recommendedName>
        <fullName evidence="1">GmrSD restriction endonucleases N-terminal domain-containing protein</fullName>
    </recommendedName>
</protein>
<dbReference type="EMBL" id="JACIES010000002">
    <property type="protein sequence ID" value="MBB4025080.1"/>
    <property type="molecule type" value="Genomic_DNA"/>
</dbReference>
<name>A0A7W6HUM7_9BACT</name>
<dbReference type="GeneID" id="93099696"/>
<dbReference type="PANTHER" id="PTHR37292">
    <property type="entry name" value="VNG6097C"/>
    <property type="match status" value="1"/>
</dbReference>
<dbReference type="InterPro" id="IPR004919">
    <property type="entry name" value="GmrSD_N"/>
</dbReference>
<dbReference type="Proteomes" id="UP000546007">
    <property type="component" value="Unassembled WGS sequence"/>
</dbReference>
<sequence>MATLFREVNYKLQALVNDIDMGIIGLPDIQRPFVWKDIKVRDLFDSMYKGYPVGYLLLWANANVDNSKYIGVGGKQKIPNLLIVDGQQRLTSIFAVMKGKEVIRENFNKEHIIISFKPLEEKFEIPDAASRRSPEYVQDISKLWQPDFKAHIFIGDFIKNLEASRALTEDEKAKIWETIQNVKNLEHYSFSALELSANISEEEVSDIFVRINSQGKTLNQADFILTLMSVFWDEGRTDLERFCHETRTPNLQAASAFNYIITPSPDQMLRVSVGLCFKRAVLKYVYSILRGKDLETGTFSEERREKQFELLKEANKKVLDVTNWHEYLKCIKQAGYIKGDIISSKTTIIYVYTMFLIGREEYKMDMFELRKLISQWFFMCIITGRYTGSPESQMEFDLSQLRGVYSAEQFKNILLNIINTKFTDDFWNITLPNNLATSSAISPSMYAYYASLNILNADGLFSKMKVHDLLQEGLRSKKSPLEIHHLFPKAYLISIGITEQQQTNQIANYALVEWSDNIKIADTAPAEYLPKYLSRLTPEQQKQQYYWHALPDGWERMNYFEFLRQRRSLMAQTVKDAFSTL</sequence>
<dbReference type="Pfam" id="PF03235">
    <property type="entry name" value="GmrSD_N"/>
    <property type="match status" value="1"/>
</dbReference>
<gene>
    <name evidence="2" type="ORF">GGR14_000852</name>
</gene>
<proteinExistence type="predicted"/>
<keyword evidence="3" id="KW-1185">Reference proteome</keyword>
<dbReference type="RefSeq" id="WP_151412146.1">
    <property type="nucleotide sequence ID" value="NZ_BMOZ01000002.1"/>
</dbReference>
<comment type="caution">
    <text evidence="2">The sequence shown here is derived from an EMBL/GenBank/DDBJ whole genome shotgun (WGS) entry which is preliminary data.</text>
</comment>
<dbReference type="AlphaFoldDB" id="A0A7W6HUM7"/>
<evidence type="ECO:0000259" key="1">
    <source>
        <dbReference type="Pfam" id="PF03235"/>
    </source>
</evidence>
<organism evidence="2 3">
    <name type="scientific">Butyricimonas faecihominis</name>
    <dbReference type="NCBI Taxonomy" id="1472416"/>
    <lineage>
        <taxon>Bacteria</taxon>
        <taxon>Pseudomonadati</taxon>
        <taxon>Bacteroidota</taxon>
        <taxon>Bacteroidia</taxon>
        <taxon>Bacteroidales</taxon>
        <taxon>Odoribacteraceae</taxon>
        <taxon>Butyricimonas</taxon>
    </lineage>
</organism>
<dbReference type="PANTHER" id="PTHR37292:SF2">
    <property type="entry name" value="DUF262 DOMAIN-CONTAINING PROTEIN"/>
    <property type="match status" value="1"/>
</dbReference>
<reference evidence="2 3" key="1">
    <citation type="submission" date="2020-08" db="EMBL/GenBank/DDBJ databases">
        <title>Genomic Encyclopedia of Type Strains, Phase IV (KMG-IV): sequencing the most valuable type-strain genomes for metagenomic binning, comparative biology and taxonomic classification.</title>
        <authorList>
            <person name="Goeker M."/>
        </authorList>
    </citation>
    <scope>NUCLEOTIDE SEQUENCE [LARGE SCALE GENOMIC DNA]</scope>
    <source>
        <strain evidence="2 3">DSM 105721</strain>
    </source>
</reference>
<evidence type="ECO:0000313" key="2">
    <source>
        <dbReference type="EMBL" id="MBB4025080.1"/>
    </source>
</evidence>
<dbReference type="OrthoDB" id="9798761at2"/>
<feature type="domain" description="GmrSD restriction endonucleases N-terminal" evidence="1">
    <location>
        <begin position="13"/>
        <end position="225"/>
    </location>
</feature>